<sequence>MILLRRTQTLYFVYSGCHKDTHKEYNSGTCLQLPRQKNLWCRGRPLVKRSVPHYSRPAWTTPYFSDCFYCKYTTCLHMVQAMIIMAMIILVGS</sequence>
<keyword evidence="1" id="KW-0472">Membrane</keyword>
<dbReference type="Proteomes" id="UP001235939">
    <property type="component" value="Chromosome 08"/>
</dbReference>
<organism evidence="2 3">
    <name type="scientific">Cordylochernes scorpioides</name>
    <dbReference type="NCBI Taxonomy" id="51811"/>
    <lineage>
        <taxon>Eukaryota</taxon>
        <taxon>Metazoa</taxon>
        <taxon>Ecdysozoa</taxon>
        <taxon>Arthropoda</taxon>
        <taxon>Chelicerata</taxon>
        <taxon>Arachnida</taxon>
        <taxon>Pseudoscorpiones</taxon>
        <taxon>Cheliferoidea</taxon>
        <taxon>Chernetidae</taxon>
        <taxon>Cordylochernes</taxon>
    </lineage>
</organism>
<reference evidence="2 3" key="1">
    <citation type="submission" date="2022-01" db="EMBL/GenBank/DDBJ databases">
        <title>A chromosomal length assembly of Cordylochernes scorpioides.</title>
        <authorList>
            <person name="Zeh D."/>
            <person name="Zeh J."/>
        </authorList>
    </citation>
    <scope>NUCLEOTIDE SEQUENCE [LARGE SCALE GENOMIC DNA]</scope>
    <source>
        <strain evidence="2">IN4F17</strain>
        <tissue evidence="2">Whole Body</tissue>
    </source>
</reference>
<evidence type="ECO:0000256" key="1">
    <source>
        <dbReference type="SAM" id="Phobius"/>
    </source>
</evidence>
<accession>A0ABY6KRF3</accession>
<feature type="transmembrane region" description="Helical" evidence="1">
    <location>
        <begin position="72"/>
        <end position="92"/>
    </location>
</feature>
<keyword evidence="3" id="KW-1185">Reference proteome</keyword>
<proteinExistence type="predicted"/>
<evidence type="ECO:0000313" key="3">
    <source>
        <dbReference type="Proteomes" id="UP001235939"/>
    </source>
</evidence>
<evidence type="ECO:0000313" key="2">
    <source>
        <dbReference type="EMBL" id="UYV71269.1"/>
    </source>
</evidence>
<keyword evidence="1" id="KW-0812">Transmembrane</keyword>
<dbReference type="EMBL" id="CP092870">
    <property type="protein sequence ID" value="UYV71269.1"/>
    <property type="molecule type" value="Genomic_DNA"/>
</dbReference>
<keyword evidence="1" id="KW-1133">Transmembrane helix</keyword>
<name>A0ABY6KRF3_9ARAC</name>
<protein>
    <submittedName>
        <fullName evidence="2">Uncharacterized protein</fullName>
    </submittedName>
</protein>
<gene>
    <name evidence="2" type="ORF">LAZ67_8002448</name>
</gene>